<evidence type="ECO:0000256" key="2">
    <source>
        <dbReference type="ARBA" id="ARBA00022643"/>
    </source>
</evidence>
<evidence type="ECO:0000256" key="3">
    <source>
        <dbReference type="ARBA" id="ARBA00023002"/>
    </source>
</evidence>
<gene>
    <name evidence="5" type="ORF">ETB97_000642</name>
</gene>
<dbReference type="PANTHER" id="PTHR32332">
    <property type="entry name" value="2-NITROPROPANE DIOXYGENASE"/>
    <property type="match status" value="1"/>
</dbReference>
<accession>A0A8H6AB02</accession>
<name>A0A8H6AB02_PETAA</name>
<comment type="caution">
    <text evidence="5">The sequence shown here is derived from an EMBL/GenBank/DDBJ whole genome shotgun (WGS) entry which is preliminary data.</text>
</comment>
<reference evidence="5 6" key="1">
    <citation type="submission" date="2019-04" db="EMBL/GenBank/DDBJ databases">
        <title>Aspergillus burnettii sp. nov., novel species from soil in southeast Queensland.</title>
        <authorList>
            <person name="Gilchrist C.L.M."/>
            <person name="Pitt J.I."/>
            <person name="Lange L."/>
            <person name="Lacey H.J."/>
            <person name="Vuong D."/>
            <person name="Midgley D.J."/>
            <person name="Greenfield P."/>
            <person name="Bradbury M."/>
            <person name="Lacey E."/>
            <person name="Busk P.K."/>
            <person name="Pilgaard B."/>
            <person name="Chooi Y.H."/>
            <person name="Piggott A.M."/>
        </authorList>
    </citation>
    <scope>NUCLEOTIDE SEQUENCE [LARGE SCALE GENOMIC DNA]</scope>
    <source>
        <strain evidence="5 6">FRR 5400</strain>
    </source>
</reference>
<dbReference type="Gene3D" id="3.20.20.70">
    <property type="entry name" value="Aldolase class I"/>
    <property type="match status" value="1"/>
</dbReference>
<evidence type="ECO:0000313" key="6">
    <source>
        <dbReference type="Proteomes" id="UP000541154"/>
    </source>
</evidence>
<dbReference type="EMBL" id="SPNV01000011">
    <property type="protein sequence ID" value="KAF5866108.1"/>
    <property type="molecule type" value="Genomic_DNA"/>
</dbReference>
<evidence type="ECO:0000256" key="1">
    <source>
        <dbReference type="ARBA" id="ARBA00022630"/>
    </source>
</evidence>
<keyword evidence="3" id="KW-0560">Oxidoreductase</keyword>
<sequence length="388" mass="41624">MKSTLVVLRVFRNLTPPNLYCTDAPSNNETISWPPPLSSRDALVRFRICPIDKMQSVYVLAMLLRKVRTSLCSGDLQACHHPLSQPELGSEVQDAAECLVAELQHGIESLSASMKADVAFEGVGGMLLISSPLGPNPNNHQCTDERRRNQQPGSRRHSAGGLGQIGFLDSKRSLAQQFEQARHQLHDLMSSRKDTPKPVLPVGVGLIAFGSPAVHWLSLFSEYRPAVAWLSFRRTDEFRAWAEGIRKASQYTQVWIQVGSVSAALEATQACYPDALVLQGSDAGGHGHAYGASVVSLIVAGGIMDGRGVAAATMLGAAGVVMGTRFLAAEETDLSSEFRKAVFKATDGGQSTLLDRGSLMRCGVLVPGRKCMVDGVSGILATSIPREG</sequence>
<dbReference type="InterPro" id="IPR004136">
    <property type="entry name" value="NMO"/>
</dbReference>
<keyword evidence="2" id="KW-0288">FMN</keyword>
<dbReference type="CDD" id="cd04730">
    <property type="entry name" value="NPD_like"/>
    <property type="match status" value="1"/>
</dbReference>
<evidence type="ECO:0000313" key="5">
    <source>
        <dbReference type="EMBL" id="KAF5866108.1"/>
    </source>
</evidence>
<dbReference type="GO" id="GO:0018580">
    <property type="term" value="F:nitronate monooxygenase activity"/>
    <property type="evidence" value="ECO:0007669"/>
    <property type="project" value="InterPro"/>
</dbReference>
<dbReference type="InterPro" id="IPR013785">
    <property type="entry name" value="Aldolase_TIM"/>
</dbReference>
<dbReference type="PANTHER" id="PTHR32332:SF34">
    <property type="entry name" value="2-NITROPROPANE DIOXYGENASE FAMILY, PUTATIVE-RELATED"/>
    <property type="match status" value="1"/>
</dbReference>
<protein>
    <recommendedName>
        <fullName evidence="7">Nitronate monooxygenase domain-containing protein</fullName>
    </recommendedName>
</protein>
<dbReference type="AlphaFoldDB" id="A0A8H6AB02"/>
<keyword evidence="1" id="KW-0285">Flavoprotein</keyword>
<organism evidence="5 6">
    <name type="scientific">Petromyces alliaceus</name>
    <name type="common">Aspergillus alliaceus</name>
    <dbReference type="NCBI Taxonomy" id="209559"/>
    <lineage>
        <taxon>Eukaryota</taxon>
        <taxon>Fungi</taxon>
        <taxon>Dikarya</taxon>
        <taxon>Ascomycota</taxon>
        <taxon>Pezizomycotina</taxon>
        <taxon>Eurotiomycetes</taxon>
        <taxon>Eurotiomycetidae</taxon>
        <taxon>Eurotiales</taxon>
        <taxon>Aspergillaceae</taxon>
        <taxon>Aspergillus</taxon>
        <taxon>Aspergillus subgen. Circumdati</taxon>
    </lineage>
</organism>
<proteinExistence type="predicted"/>
<keyword evidence="6" id="KW-1185">Reference proteome</keyword>
<dbReference type="Proteomes" id="UP000541154">
    <property type="component" value="Unassembled WGS sequence"/>
</dbReference>
<evidence type="ECO:0008006" key="7">
    <source>
        <dbReference type="Google" id="ProtNLM"/>
    </source>
</evidence>
<feature type="region of interest" description="Disordered" evidence="4">
    <location>
        <begin position="131"/>
        <end position="161"/>
    </location>
</feature>
<dbReference type="Pfam" id="PF03060">
    <property type="entry name" value="NMO"/>
    <property type="match status" value="1"/>
</dbReference>
<evidence type="ECO:0000256" key="4">
    <source>
        <dbReference type="SAM" id="MobiDB-lite"/>
    </source>
</evidence>
<dbReference type="SUPFAM" id="SSF51412">
    <property type="entry name" value="Inosine monophosphate dehydrogenase (IMPDH)"/>
    <property type="match status" value="1"/>
</dbReference>